<sequence>MAFQAIYNPFSTRPRAQMLKDGQLIGFHATLRDNFSIGTWLLFGAAIQAILFNVLPYRNIVLVLPIFLILGFKLLKTTLETVGILPNPYMKGVTIGRTVPVFPDEKGVQNTPAGDSLCVIMLAVRSNHPLGMLAPGYKEIGDRFAAMVKQLDATASTSGFLGASSWNSTHDRITSSETMSIIYFKNDHYLHEFSHGPLHTEAMQWWRDLGEKNRHLGIMHEVYSCPKNSWEGIYDNYHPTGLGATTKQATVNGQQVWVNPLVRGKGKLVYSKGRMGRTIANNEWDAFEQRLDAEEKAEIRS</sequence>
<proteinExistence type="predicted"/>
<comment type="caution">
    <text evidence="2">The sequence shown here is derived from an EMBL/GenBank/DDBJ whole genome shotgun (WGS) entry which is preliminary data.</text>
</comment>
<evidence type="ECO:0000313" key="2">
    <source>
        <dbReference type="EMBL" id="KAF7198632.1"/>
    </source>
</evidence>
<keyword evidence="1" id="KW-0812">Transmembrane</keyword>
<dbReference type="AlphaFoldDB" id="A0A8H6RWA7"/>
<dbReference type="OrthoDB" id="3202396at2759"/>
<accession>A0A8H6RWA7</accession>
<keyword evidence="2" id="KW-0503">Monooxygenase</keyword>
<dbReference type="InterPro" id="IPR025444">
    <property type="entry name" value="Monooxy_af470"/>
</dbReference>
<keyword evidence="2" id="KW-0560">Oxidoreductase</keyword>
<dbReference type="Proteomes" id="UP000660729">
    <property type="component" value="Unassembled WGS sequence"/>
</dbReference>
<name>A0A8H6RWA7_9PEZI</name>
<keyword evidence="1" id="KW-0472">Membrane</keyword>
<protein>
    <submittedName>
        <fullName evidence="2">Monooxygenase</fullName>
    </submittedName>
</protein>
<feature type="transmembrane region" description="Helical" evidence="1">
    <location>
        <begin position="34"/>
        <end position="51"/>
    </location>
</feature>
<reference evidence="2" key="1">
    <citation type="submission" date="2020-04" db="EMBL/GenBank/DDBJ databases">
        <title>Draft genome resource of the tomato pathogen Pseudocercospora fuligena.</title>
        <authorList>
            <person name="Zaccaron A."/>
        </authorList>
    </citation>
    <scope>NUCLEOTIDE SEQUENCE</scope>
    <source>
        <strain evidence="2">PF001</strain>
    </source>
</reference>
<dbReference type="Pfam" id="PF13826">
    <property type="entry name" value="Monooxy_af470-like"/>
    <property type="match status" value="1"/>
</dbReference>
<gene>
    <name evidence="2" type="ORF">HII31_00371</name>
</gene>
<keyword evidence="1" id="KW-1133">Transmembrane helix</keyword>
<dbReference type="InterPro" id="IPR011008">
    <property type="entry name" value="Dimeric_a/b-barrel"/>
</dbReference>
<organism evidence="2 3">
    <name type="scientific">Pseudocercospora fuligena</name>
    <dbReference type="NCBI Taxonomy" id="685502"/>
    <lineage>
        <taxon>Eukaryota</taxon>
        <taxon>Fungi</taxon>
        <taxon>Dikarya</taxon>
        <taxon>Ascomycota</taxon>
        <taxon>Pezizomycotina</taxon>
        <taxon>Dothideomycetes</taxon>
        <taxon>Dothideomycetidae</taxon>
        <taxon>Mycosphaerellales</taxon>
        <taxon>Mycosphaerellaceae</taxon>
        <taxon>Pseudocercospora</taxon>
    </lineage>
</organism>
<dbReference type="EMBL" id="JABCIY010000001">
    <property type="protein sequence ID" value="KAF7198632.1"/>
    <property type="molecule type" value="Genomic_DNA"/>
</dbReference>
<feature type="transmembrane region" description="Helical" evidence="1">
    <location>
        <begin position="57"/>
        <end position="75"/>
    </location>
</feature>
<evidence type="ECO:0000313" key="3">
    <source>
        <dbReference type="Proteomes" id="UP000660729"/>
    </source>
</evidence>
<dbReference type="SUPFAM" id="SSF54909">
    <property type="entry name" value="Dimeric alpha+beta barrel"/>
    <property type="match status" value="1"/>
</dbReference>
<dbReference type="GO" id="GO:0004497">
    <property type="term" value="F:monooxygenase activity"/>
    <property type="evidence" value="ECO:0007669"/>
    <property type="project" value="UniProtKB-KW"/>
</dbReference>
<evidence type="ECO:0000256" key="1">
    <source>
        <dbReference type="SAM" id="Phobius"/>
    </source>
</evidence>
<keyword evidence="3" id="KW-1185">Reference proteome</keyword>